<dbReference type="GO" id="GO:0005737">
    <property type="term" value="C:cytoplasm"/>
    <property type="evidence" value="ECO:0007669"/>
    <property type="project" value="TreeGrafter"/>
</dbReference>
<dbReference type="PhylomeDB" id="A0A1B0FHT5"/>
<evidence type="ECO:0000256" key="1">
    <source>
        <dbReference type="ARBA" id="ARBA00038068"/>
    </source>
</evidence>
<dbReference type="Gene3D" id="2.60.120.650">
    <property type="entry name" value="Cupin"/>
    <property type="match status" value="1"/>
</dbReference>
<evidence type="ECO:0000256" key="3">
    <source>
        <dbReference type="ARBA" id="ARBA00082904"/>
    </source>
</evidence>
<dbReference type="GO" id="GO:0043565">
    <property type="term" value="F:sequence-specific DNA binding"/>
    <property type="evidence" value="ECO:0007669"/>
    <property type="project" value="TreeGrafter"/>
</dbReference>
<dbReference type="InterPro" id="IPR050910">
    <property type="entry name" value="JMJD6_ArgDemeth/LysHydrox"/>
</dbReference>
<evidence type="ECO:0000259" key="4">
    <source>
        <dbReference type="PROSITE" id="PS51184"/>
    </source>
</evidence>
<proteinExistence type="inferred from homology"/>
<feature type="domain" description="JmjC" evidence="4">
    <location>
        <begin position="153"/>
        <end position="304"/>
    </location>
</feature>
<name>A0A1B0FHT5_GLOMM</name>
<dbReference type="GO" id="GO:0045905">
    <property type="term" value="P:positive regulation of translational termination"/>
    <property type="evidence" value="ECO:0007669"/>
    <property type="project" value="TreeGrafter"/>
</dbReference>
<evidence type="ECO:0000313" key="5">
    <source>
        <dbReference type="EnsemblMetazoa" id="GMOY003381-PA"/>
    </source>
</evidence>
<dbReference type="PANTHER" id="PTHR12480:SF6">
    <property type="entry name" value="2-OXOGLUTARATE AND IRON-DEPENDENT OXYGENASE JMJD4"/>
    <property type="match status" value="1"/>
</dbReference>
<dbReference type="InterPro" id="IPR003347">
    <property type="entry name" value="JmjC_dom"/>
</dbReference>
<keyword evidence="6" id="KW-1185">Reference proteome</keyword>
<dbReference type="VEuPathDB" id="VectorBase:GMOY003381"/>
<dbReference type="SUPFAM" id="SSF51197">
    <property type="entry name" value="Clavaminate synthase-like"/>
    <property type="match status" value="1"/>
</dbReference>
<dbReference type="EMBL" id="CCAG010002083">
    <property type="status" value="NOT_ANNOTATED_CDS"/>
    <property type="molecule type" value="Genomic_DNA"/>
</dbReference>
<dbReference type="AlphaFoldDB" id="A0A1B0FHT5"/>
<dbReference type="Proteomes" id="UP000092444">
    <property type="component" value="Unassembled WGS sequence"/>
</dbReference>
<organism evidence="5 6">
    <name type="scientific">Glossina morsitans morsitans</name>
    <name type="common">Savannah tsetse fly</name>
    <dbReference type="NCBI Taxonomy" id="37546"/>
    <lineage>
        <taxon>Eukaryota</taxon>
        <taxon>Metazoa</taxon>
        <taxon>Ecdysozoa</taxon>
        <taxon>Arthropoda</taxon>
        <taxon>Hexapoda</taxon>
        <taxon>Insecta</taxon>
        <taxon>Pterygota</taxon>
        <taxon>Neoptera</taxon>
        <taxon>Endopterygota</taxon>
        <taxon>Diptera</taxon>
        <taxon>Brachycera</taxon>
        <taxon>Muscomorpha</taxon>
        <taxon>Hippoboscoidea</taxon>
        <taxon>Glossinidae</taxon>
        <taxon>Glossina</taxon>
    </lineage>
</organism>
<dbReference type="STRING" id="37546.A0A1B0FHT5"/>
<comment type="catalytic activity">
    <reaction evidence="2">
        <text>L-lysyl-[protein] + 2-oxoglutarate + O2 = 4-hydroxy-L-lysyl-[protein] + succinate + CO2</text>
        <dbReference type="Rhea" id="RHEA:57156"/>
        <dbReference type="Rhea" id="RHEA-COMP:9752"/>
        <dbReference type="Rhea" id="RHEA-COMP:15084"/>
        <dbReference type="ChEBI" id="CHEBI:15379"/>
        <dbReference type="ChEBI" id="CHEBI:16526"/>
        <dbReference type="ChEBI" id="CHEBI:16810"/>
        <dbReference type="ChEBI" id="CHEBI:29969"/>
        <dbReference type="ChEBI" id="CHEBI:30031"/>
        <dbReference type="ChEBI" id="CHEBI:141495"/>
    </reaction>
</comment>
<reference evidence="5" key="1">
    <citation type="submission" date="2020-05" db="UniProtKB">
        <authorList>
            <consortium name="EnsemblMetazoa"/>
        </authorList>
    </citation>
    <scope>IDENTIFICATION</scope>
    <source>
        <strain evidence="5">Yale</strain>
    </source>
</reference>
<evidence type="ECO:0000256" key="2">
    <source>
        <dbReference type="ARBA" id="ARBA00047762"/>
    </source>
</evidence>
<dbReference type="SMART" id="SM00558">
    <property type="entry name" value="JmjC"/>
    <property type="match status" value="1"/>
</dbReference>
<protein>
    <recommendedName>
        <fullName evidence="3">Jumonji domain-containing protein 4</fullName>
    </recommendedName>
</protein>
<comment type="similarity">
    <text evidence="1">Belongs to the JMJD6 family.</text>
</comment>
<dbReference type="Pfam" id="PF02373">
    <property type="entry name" value="JmjC"/>
    <property type="match status" value="1"/>
</dbReference>
<dbReference type="PANTHER" id="PTHR12480">
    <property type="entry name" value="ARGININE DEMETHYLASE AND LYSYL-HYDROXYLASE JMJD"/>
    <property type="match status" value="1"/>
</dbReference>
<dbReference type="GO" id="GO:0016706">
    <property type="term" value="F:2-oxoglutarate-dependent dioxygenase activity"/>
    <property type="evidence" value="ECO:0007669"/>
    <property type="project" value="TreeGrafter"/>
</dbReference>
<dbReference type="GO" id="GO:0005634">
    <property type="term" value="C:nucleus"/>
    <property type="evidence" value="ECO:0007669"/>
    <property type="project" value="TreeGrafter"/>
</dbReference>
<evidence type="ECO:0000313" key="6">
    <source>
        <dbReference type="Proteomes" id="UP000092444"/>
    </source>
</evidence>
<accession>A0A1B0FHT5</accession>
<dbReference type="EnsemblMetazoa" id="GMOY003381-RA">
    <property type="protein sequence ID" value="GMOY003381-PA"/>
    <property type="gene ID" value="GMOY003381"/>
</dbReference>
<sequence>MAPDLKLLELNPPIESNNGHCQHNSIERLSGKQLSYNEFFWHFMNTNWPVILTDVSNNWECRKNWLQYYQGTSNGNKYTATINFNYLKQRIGNRSVPVANCNREYYNSHAKSEMQFYDFLNYWQQKCEREKVENSNVETHTTDILYLKDWHLKAESPDYDFYEVPKQFASDWLNEYLLSNKTDDYRFVYMGPKDTWTPFHADVFGSFSWSTNIMGCKKWLLLPNGEELKLKDHLNNLPFRIDESLLEKKGVQYFTVLQTENEALFVPSGWYHQVWNMTDTISINHNWFNSCNLERIWHNLAAAMQQVINEIEDCRQMDNFNEHCQTMLRATFGLNYLDFIQLIETITERRLHCCAENGNEDNRSVLNSDQCSSSSRLVFFNTHTPNDYHIKHDLHCIQQLMKVMLQDPVIFENRTFLYRQCVRLNELISSTLSLSTLN</sequence>
<dbReference type="PROSITE" id="PS51184">
    <property type="entry name" value="JMJC"/>
    <property type="match status" value="1"/>
</dbReference>